<dbReference type="AlphaFoldDB" id="A1RU09"/>
<gene>
    <name evidence="1" type="ordered locus">Pisl_1277</name>
</gene>
<dbReference type="GeneID" id="4617789"/>
<reference evidence="1" key="1">
    <citation type="submission" date="2006-12" db="EMBL/GenBank/DDBJ databases">
        <title>Complete sequence of Pyrobaculum islandicum DSM 4184.</title>
        <authorList>
            <person name="Copeland A."/>
            <person name="Lucas S."/>
            <person name="Lapidus A."/>
            <person name="Barry K."/>
            <person name="Detter J.C."/>
            <person name="Glavina del Rio T."/>
            <person name="Dalin E."/>
            <person name="Tice H."/>
            <person name="Pitluck S."/>
            <person name="Meincke L."/>
            <person name="Brettin T."/>
            <person name="Bruce D."/>
            <person name="Han C."/>
            <person name="Tapia R."/>
            <person name="Gilna P."/>
            <person name="Schmutz J."/>
            <person name="Larimer F."/>
            <person name="Land M."/>
            <person name="Hauser L."/>
            <person name="Kyrpides N."/>
            <person name="Mikhailova N."/>
            <person name="Cozen A.E."/>
            <person name="Fitz-Gibbon S.T."/>
            <person name="House C.H."/>
            <person name="Saltikov C."/>
            <person name="Lowe T."/>
            <person name="Richardson P."/>
        </authorList>
    </citation>
    <scope>NUCLEOTIDE SEQUENCE [LARGE SCALE GENOMIC DNA]</scope>
    <source>
        <strain evidence="1">DSM 4184</strain>
    </source>
</reference>
<dbReference type="HOGENOM" id="CLU_2476151_0_0_2"/>
<dbReference type="Proteomes" id="UP000002595">
    <property type="component" value="Chromosome"/>
</dbReference>
<dbReference type="KEGG" id="pis:Pisl_1277"/>
<keyword evidence="2" id="KW-1185">Reference proteome</keyword>
<protein>
    <submittedName>
        <fullName evidence="1">Uncharacterized protein</fullName>
    </submittedName>
</protein>
<organism evidence="1 2">
    <name type="scientific">Pyrobaculum islandicum (strain DSM 4184 / JCM 9189 / GEO3)</name>
    <dbReference type="NCBI Taxonomy" id="384616"/>
    <lineage>
        <taxon>Archaea</taxon>
        <taxon>Thermoproteota</taxon>
        <taxon>Thermoprotei</taxon>
        <taxon>Thermoproteales</taxon>
        <taxon>Thermoproteaceae</taxon>
        <taxon>Pyrobaculum</taxon>
    </lineage>
</organism>
<dbReference type="EMBL" id="CP000504">
    <property type="protein sequence ID" value="ABL88441.1"/>
    <property type="molecule type" value="Genomic_DNA"/>
</dbReference>
<name>A1RU09_PYRIL</name>
<accession>A1RU09</accession>
<dbReference type="STRING" id="384616.Pisl_1277"/>
<dbReference type="RefSeq" id="WP_011763016.1">
    <property type="nucleotide sequence ID" value="NC_008701.1"/>
</dbReference>
<proteinExistence type="predicted"/>
<evidence type="ECO:0000313" key="2">
    <source>
        <dbReference type="Proteomes" id="UP000002595"/>
    </source>
</evidence>
<evidence type="ECO:0000313" key="1">
    <source>
        <dbReference type="EMBL" id="ABL88441.1"/>
    </source>
</evidence>
<sequence>MGQTEHYLTVKQFVKLIETLKREEGLSDDSLIMFESLSIVNARGGVNTYYDVFTDEVVKSEVVVGEDGTFDDAVLGKYRRDGEKWAR</sequence>